<evidence type="ECO:0000313" key="1">
    <source>
        <dbReference type="EMBL" id="BAL97221.1"/>
    </source>
</evidence>
<protein>
    <submittedName>
        <fullName evidence="1">Uncharacterized protein</fullName>
    </submittedName>
</protein>
<sequence>MTNFDAPFAEIERDFLARRVPLDSPGFYDHPNFMEVERANPCYLNNYARYVHDRQRTPAYDEHVRQTVPIVARVFHEHLKANGRLGACVDISGMISRALEMEGIWNFVVKGSLTIEFPREAKIAPKFFWSVDAGQFTAAHAWVVAPPYFIVDVAIRLQPYSEGEERYLPEVICSYAETLTTGTLDDVVSPEVRTCLAFMGIPKARQLSKASPNTPNFMKVFPARLFKFGETAMKFVPVATTAPDTRFQDMCAMLFDGKTGFELYASDVKAALAEARRAQPGSQQDAAR</sequence>
<dbReference type="HOGENOM" id="CLU_084208_0_0_4"/>
<dbReference type="EMBL" id="AP012320">
    <property type="protein sequence ID" value="BAL97221.1"/>
    <property type="molecule type" value="Genomic_DNA"/>
</dbReference>
<keyword evidence="2" id="KW-1185">Reference proteome</keyword>
<dbReference type="RefSeq" id="WP_014430071.1">
    <property type="nucleotide sequence ID" value="NC_017075.1"/>
</dbReference>
<evidence type="ECO:0000313" key="2">
    <source>
        <dbReference type="Proteomes" id="UP000007883"/>
    </source>
</evidence>
<gene>
    <name evidence="1" type="ordered locus">RGE_38850</name>
</gene>
<dbReference type="AlphaFoldDB" id="I0HW34"/>
<reference evidence="1 2" key="1">
    <citation type="journal article" date="2012" name="J. Bacteriol.">
        <title>Complete genome sequence of phototrophic betaproteobacterium Rubrivivax gelatinosus IL144.</title>
        <authorList>
            <person name="Nagashima S."/>
            <person name="Kamimura A."/>
            <person name="Shimizu T."/>
            <person name="Nakamura-isaki S."/>
            <person name="Aono E."/>
            <person name="Sakamoto K."/>
            <person name="Ichikawa N."/>
            <person name="Nakazawa H."/>
            <person name="Sekine M."/>
            <person name="Yamazaki S."/>
            <person name="Fujita N."/>
            <person name="Shimada K."/>
            <person name="Hanada S."/>
            <person name="Nagashima K.V.P."/>
        </authorList>
    </citation>
    <scope>NUCLEOTIDE SEQUENCE [LARGE SCALE GENOMIC DNA]</scope>
    <source>
        <strain evidence="2">NBRC 100245 / IL144</strain>
    </source>
</reference>
<accession>I0HW34</accession>
<organism evidence="1 2">
    <name type="scientific">Rubrivivax gelatinosus (strain NBRC 100245 / IL144)</name>
    <dbReference type="NCBI Taxonomy" id="983917"/>
    <lineage>
        <taxon>Bacteria</taxon>
        <taxon>Pseudomonadati</taxon>
        <taxon>Pseudomonadota</taxon>
        <taxon>Betaproteobacteria</taxon>
        <taxon>Burkholderiales</taxon>
        <taxon>Sphaerotilaceae</taxon>
        <taxon>Rubrivivax</taxon>
    </lineage>
</organism>
<name>I0HW34_RUBGI</name>
<dbReference type="Proteomes" id="UP000007883">
    <property type="component" value="Chromosome"/>
</dbReference>
<dbReference type="eggNOG" id="ENOG5032ZR6">
    <property type="taxonomic scope" value="Bacteria"/>
</dbReference>
<proteinExistence type="predicted"/>
<dbReference type="KEGG" id="rge:RGE_38850"/>